<protein>
    <submittedName>
        <fullName evidence="1">Uncharacterized protein</fullName>
    </submittedName>
</protein>
<gene>
    <name evidence="1" type="ORF">CMV_023107</name>
</gene>
<keyword evidence="2" id="KW-1185">Reference proteome</keyword>
<evidence type="ECO:0000313" key="1">
    <source>
        <dbReference type="EMBL" id="KAF3951220.1"/>
    </source>
</evidence>
<organism evidence="1 2">
    <name type="scientific">Castanea mollissima</name>
    <name type="common">Chinese chestnut</name>
    <dbReference type="NCBI Taxonomy" id="60419"/>
    <lineage>
        <taxon>Eukaryota</taxon>
        <taxon>Viridiplantae</taxon>
        <taxon>Streptophyta</taxon>
        <taxon>Embryophyta</taxon>
        <taxon>Tracheophyta</taxon>
        <taxon>Spermatophyta</taxon>
        <taxon>Magnoliopsida</taxon>
        <taxon>eudicotyledons</taxon>
        <taxon>Gunneridae</taxon>
        <taxon>Pentapetalae</taxon>
        <taxon>rosids</taxon>
        <taxon>fabids</taxon>
        <taxon>Fagales</taxon>
        <taxon>Fagaceae</taxon>
        <taxon>Castanea</taxon>
    </lineage>
</organism>
<evidence type="ECO:0000313" key="2">
    <source>
        <dbReference type="Proteomes" id="UP000737018"/>
    </source>
</evidence>
<name>A0A8J4VDT2_9ROSI</name>
<comment type="caution">
    <text evidence="1">The sequence shown here is derived from an EMBL/GenBank/DDBJ whole genome shotgun (WGS) entry which is preliminary data.</text>
</comment>
<sequence length="171" mass="19397">MGSEFEKQESDIILNFLELLGFDGLIGFKSSMEEECHDIDEASLWNRRRIGSKMMGFKEKTALMTATMFESKGVLNYILETSFIDVNQASGLDGFLHFILLLLWTLLFKVRMEKHTLPLLGSTQREEDSKREITVIVACTVEEDGKVIMDLEQMDEQETLDISSAAMKVSG</sequence>
<reference evidence="1" key="1">
    <citation type="submission" date="2020-03" db="EMBL/GenBank/DDBJ databases">
        <title>Castanea mollissima Vanexum genome sequencing.</title>
        <authorList>
            <person name="Staton M."/>
        </authorList>
    </citation>
    <scope>NUCLEOTIDE SEQUENCE</scope>
    <source>
        <tissue evidence="1">Leaf</tissue>
    </source>
</reference>
<proteinExistence type="predicted"/>
<dbReference type="Proteomes" id="UP000737018">
    <property type="component" value="Unassembled WGS sequence"/>
</dbReference>
<accession>A0A8J4VDT2</accession>
<dbReference type="OrthoDB" id="1740047at2759"/>
<dbReference type="AlphaFoldDB" id="A0A8J4VDT2"/>
<dbReference type="EMBL" id="JRKL02005052">
    <property type="protein sequence ID" value="KAF3951220.1"/>
    <property type="molecule type" value="Genomic_DNA"/>
</dbReference>